<dbReference type="EMBL" id="ACIO01000509">
    <property type="protein sequence ID" value="EFC96678.1"/>
    <property type="molecule type" value="Genomic_DNA"/>
</dbReference>
<feature type="region of interest" description="Disordered" evidence="1">
    <location>
        <begin position="215"/>
        <end position="238"/>
    </location>
</feature>
<name>D3ANC8_9FIRM</name>
<dbReference type="Proteomes" id="UP000004968">
    <property type="component" value="Unassembled WGS sequence"/>
</dbReference>
<dbReference type="InterPro" id="IPR022595">
    <property type="entry name" value="Enc34_ssDNA-bd"/>
</dbReference>
<dbReference type="SUPFAM" id="SSF50249">
    <property type="entry name" value="Nucleic acid-binding proteins"/>
    <property type="match status" value="1"/>
</dbReference>
<proteinExistence type="predicted"/>
<dbReference type="Gene3D" id="2.40.50.140">
    <property type="entry name" value="Nucleic acid-binding proteins"/>
    <property type="match status" value="1"/>
</dbReference>
<dbReference type="AlphaFoldDB" id="D3ANC8"/>
<protein>
    <recommendedName>
        <fullName evidence="4">DUF2815 family protein</fullName>
    </recommendedName>
</protein>
<evidence type="ECO:0000313" key="3">
    <source>
        <dbReference type="Proteomes" id="UP000004968"/>
    </source>
</evidence>
<reference evidence="2 3" key="1">
    <citation type="submission" date="2010-01" db="EMBL/GenBank/DDBJ databases">
        <authorList>
            <person name="Weinstock G."/>
            <person name="Sodergren E."/>
            <person name="Clifton S."/>
            <person name="Fulton L."/>
            <person name="Fulton B."/>
            <person name="Courtney L."/>
            <person name="Fronick C."/>
            <person name="Harrison M."/>
            <person name="Strong C."/>
            <person name="Farmer C."/>
            <person name="Delahaunty K."/>
            <person name="Markovic C."/>
            <person name="Hall O."/>
            <person name="Minx P."/>
            <person name="Tomlinson C."/>
            <person name="Mitreva M."/>
            <person name="Nelson J."/>
            <person name="Hou S."/>
            <person name="Wollam A."/>
            <person name="Pepin K.H."/>
            <person name="Johnson M."/>
            <person name="Bhonagiri V."/>
            <person name="Nash W.E."/>
            <person name="Warren W."/>
            <person name="Chinwalla A."/>
            <person name="Mardis E.R."/>
            <person name="Wilson R.K."/>
        </authorList>
    </citation>
    <scope>NUCLEOTIDE SEQUENCE [LARGE SCALE GENOMIC DNA]</scope>
    <source>
        <strain evidence="2 3">DSM 13479</strain>
    </source>
</reference>
<evidence type="ECO:0008006" key="4">
    <source>
        <dbReference type="Google" id="ProtNLM"/>
    </source>
</evidence>
<comment type="caution">
    <text evidence="2">The sequence shown here is derived from an EMBL/GenBank/DDBJ whole genome shotgun (WGS) entry which is preliminary data.</text>
</comment>
<dbReference type="RefSeq" id="WP_006775557.1">
    <property type="nucleotide sequence ID" value="NZ_GG667733.1"/>
</dbReference>
<gene>
    <name evidence="2" type="ORF">CLOSTHATH_05128</name>
</gene>
<evidence type="ECO:0000256" key="1">
    <source>
        <dbReference type="SAM" id="MobiDB-lite"/>
    </source>
</evidence>
<accession>D3ANC8</accession>
<dbReference type="GeneID" id="93147844"/>
<dbReference type="Pfam" id="PF10991">
    <property type="entry name" value="Enc34_ssDNA-bd"/>
    <property type="match status" value="1"/>
</dbReference>
<organism evidence="2 3">
    <name type="scientific">Hungatella hathewayi DSM 13479</name>
    <dbReference type="NCBI Taxonomy" id="566550"/>
    <lineage>
        <taxon>Bacteria</taxon>
        <taxon>Bacillati</taxon>
        <taxon>Bacillota</taxon>
        <taxon>Clostridia</taxon>
        <taxon>Lachnospirales</taxon>
        <taxon>Lachnospiraceae</taxon>
        <taxon>Hungatella</taxon>
    </lineage>
</organism>
<feature type="compositionally biased region" description="Low complexity" evidence="1">
    <location>
        <begin position="215"/>
        <end position="228"/>
    </location>
</feature>
<sequence>MNDLTNVTTGEVRLSYVHLFKPYAAMTGQEEKYSVTVLVPKTDVDTMGRINAALDAAKQKGISEKWNGQCPPIVPVPVYDGDGVRPSDGMAFGPECKGHWVFTASAKVDYRPEVVDKMGNPIINQSEVYSGMYGRVNVSFYPYSFGGKKGIGCGLGPVMKTRDGESLGGSAPSAAQAFNVQQGQATAGYAAPQYGAAMPATPGAAGYAPQTTAPWNGAGQPAAQAAAPRLHPITGQPY</sequence>
<dbReference type="InterPro" id="IPR012340">
    <property type="entry name" value="NA-bd_OB-fold"/>
</dbReference>
<evidence type="ECO:0000313" key="2">
    <source>
        <dbReference type="EMBL" id="EFC96678.1"/>
    </source>
</evidence>
<dbReference type="HOGENOM" id="CLU_087553_0_0_9"/>